<dbReference type="Proteomes" id="UP000011021">
    <property type="component" value="Unassembled WGS sequence"/>
</dbReference>
<feature type="transmembrane region" description="Helical" evidence="1">
    <location>
        <begin position="228"/>
        <end position="252"/>
    </location>
</feature>
<keyword evidence="1" id="KW-0812">Transmembrane</keyword>
<feature type="transmembrane region" description="Helical" evidence="1">
    <location>
        <begin position="336"/>
        <end position="354"/>
    </location>
</feature>
<feature type="transmembrane region" description="Helical" evidence="1">
    <location>
        <begin position="52"/>
        <end position="72"/>
    </location>
</feature>
<dbReference type="InterPro" id="IPR018674">
    <property type="entry name" value="DUF2142_membrane"/>
</dbReference>
<evidence type="ECO:0000256" key="1">
    <source>
        <dbReference type="SAM" id="Phobius"/>
    </source>
</evidence>
<protein>
    <recommendedName>
        <fullName evidence="4">DUF2142 domain-containing protein</fullName>
    </recommendedName>
</protein>
<dbReference type="Pfam" id="PF09913">
    <property type="entry name" value="DUF2142"/>
    <property type="match status" value="1"/>
</dbReference>
<dbReference type="AlphaFoldDB" id="E7RXL8"/>
<name>E7RXL8_9BURK</name>
<accession>E7RXL8</accession>
<evidence type="ECO:0000313" key="2">
    <source>
        <dbReference type="EMBL" id="EFV94692.1"/>
    </source>
</evidence>
<feature type="transmembrane region" description="Helical" evidence="1">
    <location>
        <begin position="153"/>
        <end position="183"/>
    </location>
</feature>
<gene>
    <name evidence="2" type="ORF">HMPREF0551_1439</name>
</gene>
<keyword evidence="1" id="KW-0472">Membrane</keyword>
<feature type="transmembrane region" description="Helical" evidence="1">
    <location>
        <begin position="108"/>
        <end position="141"/>
    </location>
</feature>
<reference evidence="2 3" key="1">
    <citation type="submission" date="2010-12" db="EMBL/GenBank/DDBJ databases">
        <authorList>
            <person name="Muzny D."/>
            <person name="Qin X."/>
            <person name="Deng J."/>
            <person name="Jiang H."/>
            <person name="Liu Y."/>
            <person name="Qu J."/>
            <person name="Song X.-Z."/>
            <person name="Zhang L."/>
            <person name="Thornton R."/>
            <person name="Coyle M."/>
            <person name="Francisco L."/>
            <person name="Jackson L."/>
            <person name="Javaid M."/>
            <person name="Korchina V."/>
            <person name="Kovar C."/>
            <person name="Mata R."/>
            <person name="Mathew T."/>
            <person name="Ngo R."/>
            <person name="Nguyen L."/>
            <person name="Nguyen N."/>
            <person name="Okwuonu G."/>
            <person name="Ongeri F."/>
            <person name="Pham C."/>
            <person name="Simmons D."/>
            <person name="Wilczek-Boney K."/>
            <person name="Hale W."/>
            <person name="Jakkamsetti A."/>
            <person name="Pham P."/>
            <person name="Ruth R."/>
            <person name="San Lucas F."/>
            <person name="Warren J."/>
            <person name="Zhang J."/>
            <person name="Zhao Z."/>
            <person name="Zhou C."/>
            <person name="Zhu D."/>
            <person name="Lee S."/>
            <person name="Bess C."/>
            <person name="Blankenburg K."/>
            <person name="Forbes L."/>
            <person name="Fu Q."/>
            <person name="Gubbala S."/>
            <person name="Hirani K."/>
            <person name="Jayaseelan J.C."/>
            <person name="Lara F."/>
            <person name="Munidasa M."/>
            <person name="Palculict T."/>
            <person name="Patil S."/>
            <person name="Pu L.-L."/>
            <person name="Saada N."/>
            <person name="Tang L."/>
            <person name="Weissenberger G."/>
            <person name="Zhu Y."/>
            <person name="Hemphill L."/>
            <person name="Shang Y."/>
            <person name="Youmans B."/>
            <person name="Ayvaz T."/>
            <person name="Ross M."/>
            <person name="Santibanez J."/>
            <person name="Aqrawi P."/>
            <person name="Gross S."/>
            <person name="Joshi V."/>
            <person name="Fowler G."/>
            <person name="Nazareth L."/>
            <person name="Reid J."/>
            <person name="Worley K."/>
            <person name="Petrosino J."/>
            <person name="Highlander S."/>
            <person name="Gibbs R."/>
        </authorList>
    </citation>
    <scope>NUCLEOTIDE SEQUENCE [LARGE SCALE GENOMIC DNA]</scope>
    <source>
        <strain evidence="2 3">ATCC 51599</strain>
    </source>
</reference>
<dbReference type="HOGENOM" id="CLU_495015_0_0_4"/>
<dbReference type="STRING" id="887898.HMPREF0551_1439"/>
<feature type="transmembrane region" description="Helical" evidence="1">
    <location>
        <begin position="84"/>
        <end position="102"/>
    </location>
</feature>
<feature type="transmembrane region" description="Helical" evidence="1">
    <location>
        <begin position="303"/>
        <end position="324"/>
    </location>
</feature>
<feature type="transmembrane region" description="Helical" evidence="1">
    <location>
        <begin position="272"/>
        <end position="291"/>
    </location>
</feature>
<keyword evidence="1" id="KW-1133">Transmembrane helix</keyword>
<comment type="caution">
    <text evidence="2">The sequence shown here is derived from an EMBL/GenBank/DDBJ whole genome shotgun (WGS) entry which is preliminary data.</text>
</comment>
<feature type="transmembrane region" description="Helical" evidence="1">
    <location>
        <begin position="366"/>
        <end position="389"/>
    </location>
</feature>
<evidence type="ECO:0000313" key="3">
    <source>
        <dbReference type="Proteomes" id="UP000011021"/>
    </source>
</evidence>
<sequence length="550" mass="60502">MSGGMVDKGLIEYLEQYDPYRRNKENLLDQKATESIRWRGEEEFSYTPGTGYYFPLVYLPQASALAIGKAWGLTVERSYYLARAFAMLAGAATIALAFYIFWPQPVVIALMLLPMSIFQMASASIDFLCNALAILAISCFLRLLALRRGSAEGLFWLMAVVVFLLGTARAHLAPMVLLMAVAALPTRRVWPWVAVATATLAIMIWMALAIPNTVDFRIPREVSTAQVVFYYLSAPTKLVSVLVQTLTDRVMLNSYVGSFLGVFFDQPLSRGAYAYVGGLLGLVILPCLVTPKQFVQTLMPRSALMLTGMTGIFLAFLAMLFTWTPHPATVIQGVQGRYLLVPVMLLLLAVCSWKPAMTAWLRSLRIVMLVALGLVSLLISVCKLIQAFYIPVFSVGPVTAKAMAREGVVEPGPLLVPGHPMVFRLVSDVSDNAIPMTEALGFMVGTYGQTLKGTASLMLTDVGGQRHQVDVDLDDVVDNSYVFVRIPSGRYVDMELKLTNGATAFSVWRFHPAVGDNERPENGYVRNACVVLIHQQDRTMQVTPGCPAPR</sequence>
<feature type="transmembrane region" description="Helical" evidence="1">
    <location>
        <begin position="189"/>
        <end position="208"/>
    </location>
</feature>
<evidence type="ECO:0008006" key="4">
    <source>
        <dbReference type="Google" id="ProtNLM"/>
    </source>
</evidence>
<organism evidence="2 3">
    <name type="scientific">Lautropia mirabilis ATCC 51599</name>
    <dbReference type="NCBI Taxonomy" id="887898"/>
    <lineage>
        <taxon>Bacteria</taxon>
        <taxon>Pseudomonadati</taxon>
        <taxon>Pseudomonadota</taxon>
        <taxon>Betaproteobacteria</taxon>
        <taxon>Burkholderiales</taxon>
        <taxon>Burkholderiaceae</taxon>
        <taxon>Lautropia</taxon>
    </lineage>
</organism>
<dbReference type="EMBL" id="AEQP01000010">
    <property type="protein sequence ID" value="EFV94692.1"/>
    <property type="molecule type" value="Genomic_DNA"/>
</dbReference>
<keyword evidence="3" id="KW-1185">Reference proteome</keyword>
<proteinExistence type="predicted"/>
<dbReference type="eggNOG" id="COG4713">
    <property type="taxonomic scope" value="Bacteria"/>
</dbReference>